<dbReference type="SUPFAM" id="SSF56935">
    <property type="entry name" value="Porins"/>
    <property type="match status" value="1"/>
</dbReference>
<dbReference type="STRING" id="454194.PYK22_01162"/>
<dbReference type="InterPro" id="IPR039426">
    <property type="entry name" value="TonB-dep_rcpt-like"/>
</dbReference>
<evidence type="ECO:0000313" key="8">
    <source>
        <dbReference type="EMBL" id="CDM65164.1"/>
    </source>
</evidence>
<dbReference type="GO" id="GO:0004180">
    <property type="term" value="F:carboxypeptidase activity"/>
    <property type="evidence" value="ECO:0007669"/>
    <property type="project" value="UniProtKB-KW"/>
</dbReference>
<dbReference type="SUPFAM" id="SSF49452">
    <property type="entry name" value="Starch-binding domain-like"/>
    <property type="match status" value="1"/>
</dbReference>
<reference evidence="8 9" key="2">
    <citation type="submission" date="2015-01" db="EMBL/GenBank/DDBJ databases">
        <title>Complete genome sequence of Pyrinomonas methylaliphatogenes type strain K22T.</title>
        <authorList>
            <person name="Lee K.C.Y."/>
            <person name="Power J.F."/>
            <person name="Dunfield P.F."/>
            <person name="Morgan X.C."/>
            <person name="Huttenhower C."/>
            <person name="Stott M.B."/>
        </authorList>
    </citation>
    <scope>NUCLEOTIDE SEQUENCE [LARGE SCALE GENOMIC DNA]</scope>
    <source>
        <strain evidence="8 9">K22</strain>
    </source>
</reference>
<gene>
    <name evidence="8" type="ORF">PYK22_01162</name>
</gene>
<keyword evidence="5" id="KW-0472">Membrane</keyword>
<protein>
    <submittedName>
        <fullName evidence="8">Carboxypeptidase regulatory-like domain</fullName>
    </submittedName>
</protein>
<evidence type="ECO:0000256" key="5">
    <source>
        <dbReference type="ARBA" id="ARBA00023136"/>
    </source>
</evidence>
<dbReference type="EMBL" id="CBXV010000004">
    <property type="protein sequence ID" value="CDM65164.1"/>
    <property type="molecule type" value="Genomic_DNA"/>
</dbReference>
<evidence type="ECO:0000259" key="7">
    <source>
        <dbReference type="Pfam" id="PF25183"/>
    </source>
</evidence>
<reference evidence="8 9" key="1">
    <citation type="submission" date="2013-12" db="EMBL/GenBank/DDBJ databases">
        <authorList>
            <person name="Stott M."/>
        </authorList>
    </citation>
    <scope>NUCLEOTIDE SEQUENCE [LARGE SCALE GENOMIC DNA]</scope>
    <source>
        <strain evidence="8 9">K22</strain>
    </source>
</reference>
<dbReference type="GO" id="GO:0015344">
    <property type="term" value="F:siderophore uptake transmembrane transporter activity"/>
    <property type="evidence" value="ECO:0007669"/>
    <property type="project" value="TreeGrafter"/>
</dbReference>
<dbReference type="InterPro" id="IPR036942">
    <property type="entry name" value="Beta-barrel_TonB_sf"/>
</dbReference>
<dbReference type="GO" id="GO:0009279">
    <property type="term" value="C:cell outer membrane"/>
    <property type="evidence" value="ECO:0007669"/>
    <property type="project" value="UniProtKB-SubCell"/>
</dbReference>
<dbReference type="Pfam" id="PF25183">
    <property type="entry name" value="OMP_b-brl_4"/>
    <property type="match status" value="2"/>
</dbReference>
<dbReference type="AlphaFoldDB" id="A0A0B6WY00"/>
<dbReference type="Proteomes" id="UP000031518">
    <property type="component" value="Unassembled WGS sequence"/>
</dbReference>
<evidence type="ECO:0000256" key="3">
    <source>
        <dbReference type="ARBA" id="ARBA00022452"/>
    </source>
</evidence>
<dbReference type="Gene3D" id="2.60.40.1120">
    <property type="entry name" value="Carboxypeptidase-like, regulatory domain"/>
    <property type="match status" value="1"/>
</dbReference>
<keyword evidence="8" id="KW-0378">Hydrolase</keyword>
<evidence type="ECO:0000256" key="4">
    <source>
        <dbReference type="ARBA" id="ARBA00022692"/>
    </source>
</evidence>
<keyword evidence="8" id="KW-0121">Carboxypeptidase</keyword>
<keyword evidence="3" id="KW-1134">Transmembrane beta strand</keyword>
<evidence type="ECO:0000256" key="1">
    <source>
        <dbReference type="ARBA" id="ARBA00004571"/>
    </source>
</evidence>
<comment type="subcellular location">
    <subcellularLocation>
        <location evidence="1">Cell outer membrane</location>
        <topology evidence="1">Multi-pass membrane protein</topology>
    </subcellularLocation>
</comment>
<organism evidence="8 9">
    <name type="scientific">Pyrinomonas methylaliphatogenes</name>
    <dbReference type="NCBI Taxonomy" id="454194"/>
    <lineage>
        <taxon>Bacteria</taxon>
        <taxon>Pseudomonadati</taxon>
        <taxon>Acidobacteriota</taxon>
        <taxon>Blastocatellia</taxon>
        <taxon>Blastocatellales</taxon>
        <taxon>Pyrinomonadaceae</taxon>
        <taxon>Pyrinomonas</taxon>
    </lineage>
</organism>
<evidence type="ECO:0000313" key="9">
    <source>
        <dbReference type="Proteomes" id="UP000031518"/>
    </source>
</evidence>
<dbReference type="GO" id="GO:0044718">
    <property type="term" value="P:siderophore transmembrane transport"/>
    <property type="evidence" value="ECO:0007669"/>
    <property type="project" value="TreeGrafter"/>
</dbReference>
<dbReference type="InterPro" id="IPR057601">
    <property type="entry name" value="Oar-like_b-barrel"/>
</dbReference>
<dbReference type="Pfam" id="PF13620">
    <property type="entry name" value="CarboxypepD_reg"/>
    <property type="match status" value="1"/>
</dbReference>
<evidence type="ECO:0000256" key="2">
    <source>
        <dbReference type="ARBA" id="ARBA00022448"/>
    </source>
</evidence>
<feature type="domain" description="TonB-dependent transporter Oar-like beta-barrel" evidence="7">
    <location>
        <begin position="266"/>
        <end position="329"/>
    </location>
</feature>
<keyword evidence="4" id="KW-0812">Transmembrane</keyword>
<dbReference type="PANTHER" id="PTHR30069:SF46">
    <property type="entry name" value="OAR PROTEIN"/>
    <property type="match status" value="1"/>
</dbReference>
<keyword evidence="9" id="KW-1185">Reference proteome</keyword>
<dbReference type="InterPro" id="IPR013784">
    <property type="entry name" value="Carb-bd-like_fold"/>
</dbReference>
<dbReference type="PANTHER" id="PTHR30069">
    <property type="entry name" value="TONB-DEPENDENT OUTER MEMBRANE RECEPTOR"/>
    <property type="match status" value="1"/>
</dbReference>
<sequence>MWRNDPCASKMAFFRLILVINDPCASKMAFFRLILVIVVLPAIVFGQATTSTGSIQGIVSDPQGAVIPGARITITNKSTGQTVELVTSSAGAYNSGALIPGEYSVRVEAPGFKAAEINVRVQVGVVTPGNIQLQVGAATAVVEVRGEPVLVSTEQQTVSTVIASDYVANLPFNGRNFLNLAQLAPGVQIQDAGNFMPTKVGFSSISFGGRWGQTARIEVDGIDISDEFFGTTTQDIPANAISEFQLGQSSLDLSTGLTSSGAVNVVTKSGGNEFHGDAFVLARFHNTAARIGRRDQFFRRVHYGGQAGGPLVRDKLFFFASYEHPRQDLFTPVELNPPFSALSGGFNTPVREHAGVARLDWQIKTNYRLFARFSYNQNDVTTAVQNTYQPFRNVSQATVYAGGLDFNTGTYTHSVRVGYTRNRIDLLDAVRASKAFDPAPGISVVIGNSPVCGPGPANLFCSGPSFIAPQLERQRNLQTKYDGSKVIGSHIIRYGVNFTRIRSVAVASLIGAAPSVFSVFNPMTVSLAAAGPFPGGSSNPLNYPVVAVVMGNRAGFLTERPEFGFPGGGVFDDRFGWYIGDAWKIRRNFTLNYGVRYVRDTGRSDADLPPLPVLDRWQPGLGRRVNQPNKDFAPQLGFAWDPWGRGRTSIRGGIGIYYENLLHANTVFDRLARVEKGIFNSIYSFCPTPVLRMPSGTIRDVSNICFRPIGAVAQLIAPLQAQIYAETLAVGPQSNPQFIGNKLSSAGTNGLISPDYRTPYSVQMNIGVQHELKPGLVLSVDYVRNVGLHFLLGYDVNHVGDARFLNRSAALNAINAVNAQFGCPAGSAGIDCAIQKGATIVDYARSGLDSANALFGGMPSTLFGVPADRGAAFAGRDPSLGQLIMLFPIGRSVYNALQVSLRGRLIKPLPFVRNADFQISYALSRFVGPSVNQDFTPVAVDYRAPLAFVGPNSMDRTHQLSVGGWFDLPYAFRLGVISHVKTPLPVSLNLPTAGSPGEIFRTDFTGDGTTGDLLPGTKIGAFGRSVKLDQLGSAITNYNNTYAGKLTPAGQALVDAGLFTAQQLAALGAAMPSLRLPPPDQVGIDSLITTDLRLSWTYRPISGRETFTIEPNVAVYNLFNIANYDPAGATLSGVLSGAPGSVNGTPPGLRVNRITFGYGMYSFGGPRVFEWGLRIGF</sequence>
<feature type="domain" description="TonB-dependent transporter Oar-like beta-barrel" evidence="7">
    <location>
        <begin position="350"/>
        <end position="972"/>
    </location>
</feature>
<evidence type="ECO:0000256" key="6">
    <source>
        <dbReference type="ARBA" id="ARBA00023237"/>
    </source>
</evidence>
<keyword evidence="6" id="KW-0998">Cell outer membrane</keyword>
<name>A0A0B6WY00_9BACT</name>
<accession>A0A0B6WY00</accession>
<dbReference type="Gene3D" id="2.40.170.20">
    <property type="entry name" value="TonB-dependent receptor, beta-barrel domain"/>
    <property type="match status" value="1"/>
</dbReference>
<proteinExistence type="predicted"/>
<keyword evidence="2" id="KW-0813">Transport</keyword>
<keyword evidence="8" id="KW-0645">Protease</keyword>
<dbReference type="GO" id="GO:0030246">
    <property type="term" value="F:carbohydrate binding"/>
    <property type="evidence" value="ECO:0007669"/>
    <property type="project" value="InterPro"/>
</dbReference>